<dbReference type="PANTHER" id="PTHR35005">
    <property type="entry name" value="3-DEHYDRO-SCYLLO-INOSOSE HYDROLASE"/>
    <property type="match status" value="1"/>
</dbReference>
<organism evidence="6 7">
    <name type="scientific">Gimesia panareensis</name>
    <dbReference type="NCBI Taxonomy" id="2527978"/>
    <lineage>
        <taxon>Bacteria</taxon>
        <taxon>Pseudomonadati</taxon>
        <taxon>Planctomycetota</taxon>
        <taxon>Planctomycetia</taxon>
        <taxon>Planctomycetales</taxon>
        <taxon>Planctomycetaceae</taxon>
        <taxon>Gimesia</taxon>
    </lineage>
</organism>
<evidence type="ECO:0000313" key="7">
    <source>
        <dbReference type="Proteomes" id="UP000320839"/>
    </source>
</evidence>
<evidence type="ECO:0000256" key="5">
    <source>
        <dbReference type="ARBA" id="ARBA00024029"/>
    </source>
</evidence>
<dbReference type="Proteomes" id="UP000320839">
    <property type="component" value="Chromosome"/>
</dbReference>
<dbReference type="Pfam" id="PF02633">
    <property type="entry name" value="Creatininase"/>
    <property type="match status" value="1"/>
</dbReference>
<dbReference type="SUPFAM" id="SSF102215">
    <property type="entry name" value="Creatininase"/>
    <property type="match status" value="1"/>
</dbReference>
<dbReference type="Gene3D" id="3.40.50.10310">
    <property type="entry name" value="Creatininase"/>
    <property type="match status" value="1"/>
</dbReference>
<dbReference type="GO" id="GO:0046872">
    <property type="term" value="F:metal ion binding"/>
    <property type="evidence" value="ECO:0007669"/>
    <property type="project" value="UniProtKB-KW"/>
</dbReference>
<dbReference type="GO" id="GO:0016811">
    <property type="term" value="F:hydrolase activity, acting on carbon-nitrogen (but not peptide) bonds, in linear amides"/>
    <property type="evidence" value="ECO:0007669"/>
    <property type="project" value="TreeGrafter"/>
</dbReference>
<keyword evidence="4" id="KW-0862">Zinc</keyword>
<dbReference type="EMBL" id="CP036317">
    <property type="protein sequence ID" value="QDV17408.1"/>
    <property type="molecule type" value="Genomic_DNA"/>
</dbReference>
<keyword evidence="3 6" id="KW-0378">Hydrolase</keyword>
<keyword evidence="2" id="KW-0479">Metal-binding</keyword>
<name>A0A518FM23_9PLAN</name>
<comment type="cofactor">
    <cofactor evidence="1">
        <name>Zn(2+)</name>
        <dbReference type="ChEBI" id="CHEBI:29105"/>
    </cofactor>
</comment>
<proteinExistence type="inferred from homology"/>
<dbReference type="OrthoDB" id="9801445at2"/>
<dbReference type="AlphaFoldDB" id="A0A518FM23"/>
<dbReference type="GO" id="GO:0047789">
    <property type="term" value="F:creatininase activity"/>
    <property type="evidence" value="ECO:0007669"/>
    <property type="project" value="UniProtKB-EC"/>
</dbReference>
<gene>
    <name evidence="6" type="primary">crnA_2</name>
    <name evidence="6" type="ORF">Pan153_20560</name>
</gene>
<dbReference type="InterPro" id="IPR003785">
    <property type="entry name" value="Creatininase/forma_Hydrolase"/>
</dbReference>
<dbReference type="InterPro" id="IPR024087">
    <property type="entry name" value="Creatininase-like_sf"/>
</dbReference>
<evidence type="ECO:0000256" key="3">
    <source>
        <dbReference type="ARBA" id="ARBA00022801"/>
    </source>
</evidence>
<protein>
    <submittedName>
        <fullName evidence="6">Creatinine amidohydrolase</fullName>
        <ecNumber evidence="6">3.5.2.10</ecNumber>
    </submittedName>
</protein>
<reference evidence="6 7" key="1">
    <citation type="submission" date="2019-02" db="EMBL/GenBank/DDBJ databases">
        <title>Deep-cultivation of Planctomycetes and their phenomic and genomic characterization uncovers novel biology.</title>
        <authorList>
            <person name="Wiegand S."/>
            <person name="Jogler M."/>
            <person name="Boedeker C."/>
            <person name="Pinto D."/>
            <person name="Vollmers J."/>
            <person name="Rivas-Marin E."/>
            <person name="Kohn T."/>
            <person name="Peeters S.H."/>
            <person name="Heuer A."/>
            <person name="Rast P."/>
            <person name="Oberbeckmann S."/>
            <person name="Bunk B."/>
            <person name="Jeske O."/>
            <person name="Meyerdierks A."/>
            <person name="Storesund J.E."/>
            <person name="Kallscheuer N."/>
            <person name="Luecker S."/>
            <person name="Lage O.M."/>
            <person name="Pohl T."/>
            <person name="Merkel B.J."/>
            <person name="Hornburger P."/>
            <person name="Mueller R.-W."/>
            <person name="Bruemmer F."/>
            <person name="Labrenz M."/>
            <person name="Spormann A.M."/>
            <person name="Op den Camp H."/>
            <person name="Overmann J."/>
            <person name="Amann R."/>
            <person name="Jetten M.S.M."/>
            <person name="Mascher T."/>
            <person name="Medema M.H."/>
            <person name="Devos D.P."/>
            <person name="Kaster A.-K."/>
            <person name="Ovreas L."/>
            <person name="Rohde M."/>
            <person name="Galperin M.Y."/>
            <person name="Jogler C."/>
        </authorList>
    </citation>
    <scope>NUCLEOTIDE SEQUENCE [LARGE SCALE GENOMIC DNA]</scope>
    <source>
        <strain evidence="6 7">Pan153</strain>
    </source>
</reference>
<dbReference type="EC" id="3.5.2.10" evidence="6"/>
<evidence type="ECO:0000256" key="1">
    <source>
        <dbReference type="ARBA" id="ARBA00001947"/>
    </source>
</evidence>
<evidence type="ECO:0000256" key="4">
    <source>
        <dbReference type="ARBA" id="ARBA00022833"/>
    </source>
</evidence>
<evidence type="ECO:0000256" key="2">
    <source>
        <dbReference type="ARBA" id="ARBA00022723"/>
    </source>
</evidence>
<sequence>MKYAEMTAVELKNVSREDTMVVLPIAAVEQHGPHMPTGTDDFICTAVAEAVEQNLHESLLLLPTLWLGASQHHLRWGATLTPRVENYETLLYEIVESVLNDGFRRVLILNGHGGNIGPMQTALRRLQVHYHHCQLLAASYWSIAEQEIAAALEGECKTLGHACEAETSLIMHLRPDLVRPAKIDNFIDYEPDLVDGVYICRDMFQRTSAGATGRPDLASAEKGARMFSQIVTRVTSVIAAFTEAALTDEL</sequence>
<dbReference type="RefSeq" id="WP_145455453.1">
    <property type="nucleotide sequence ID" value="NZ_CP036317.1"/>
</dbReference>
<accession>A0A518FM23</accession>
<dbReference type="PANTHER" id="PTHR35005:SF1">
    <property type="entry name" value="2-AMINO-5-FORMYLAMINO-6-RIBOSYLAMINOPYRIMIDIN-4(3H)-ONE 5'-MONOPHOSPHATE DEFORMYLASE"/>
    <property type="match status" value="1"/>
</dbReference>
<dbReference type="GO" id="GO:0009231">
    <property type="term" value="P:riboflavin biosynthetic process"/>
    <property type="evidence" value="ECO:0007669"/>
    <property type="project" value="TreeGrafter"/>
</dbReference>
<evidence type="ECO:0000313" key="6">
    <source>
        <dbReference type="EMBL" id="QDV17408.1"/>
    </source>
</evidence>
<comment type="similarity">
    <text evidence="5">Belongs to the creatininase superfamily.</text>
</comment>